<keyword evidence="1" id="KW-0472">Membrane</keyword>
<reference evidence="2" key="1">
    <citation type="journal article" date="2018" name="PLoS Negl. Trop. Dis.">
        <title>Sialome diversity of ticks revealed by RNAseq of single tick salivary glands.</title>
        <authorList>
            <person name="Perner J."/>
            <person name="Kropackova S."/>
            <person name="Kopacek P."/>
            <person name="Ribeiro J.M."/>
        </authorList>
    </citation>
    <scope>NUCLEOTIDE SEQUENCE</scope>
    <source>
        <strain evidence="2">Siblings of single egg batch collected in Ceske Budejovice</strain>
        <tissue evidence="2">Salivary glands</tissue>
    </source>
</reference>
<dbReference type="AlphaFoldDB" id="A0A147BF74"/>
<keyword evidence="1" id="KW-0812">Transmembrane</keyword>
<organism evidence="2">
    <name type="scientific">Ixodes ricinus</name>
    <name type="common">Common tick</name>
    <name type="synonym">Acarus ricinus</name>
    <dbReference type="NCBI Taxonomy" id="34613"/>
    <lineage>
        <taxon>Eukaryota</taxon>
        <taxon>Metazoa</taxon>
        <taxon>Ecdysozoa</taxon>
        <taxon>Arthropoda</taxon>
        <taxon>Chelicerata</taxon>
        <taxon>Arachnida</taxon>
        <taxon>Acari</taxon>
        <taxon>Parasitiformes</taxon>
        <taxon>Ixodida</taxon>
        <taxon>Ixodoidea</taxon>
        <taxon>Ixodidae</taxon>
        <taxon>Ixodinae</taxon>
        <taxon>Ixodes</taxon>
    </lineage>
</organism>
<name>A0A147BF74_IXORI</name>
<evidence type="ECO:0000256" key="1">
    <source>
        <dbReference type="SAM" id="Phobius"/>
    </source>
</evidence>
<keyword evidence="1" id="KW-1133">Transmembrane helix</keyword>
<accession>A0A147BF74</accession>
<feature type="transmembrane region" description="Helical" evidence="1">
    <location>
        <begin position="64"/>
        <end position="82"/>
    </location>
</feature>
<dbReference type="EMBL" id="GEGO01005955">
    <property type="protein sequence ID" value="JAR89449.1"/>
    <property type="molecule type" value="Transcribed_RNA"/>
</dbReference>
<protein>
    <submittedName>
        <fullName evidence="2">Uncharacterized protein</fullName>
    </submittedName>
</protein>
<sequence>MAVSALYLVYITLWISSYPRPCRVRVWLVLSVVAAEPPPAFLLHRRSFVRLLFLVGTSSPIKPLFLSSLLVFVSPPFVTFLVEVRGRRRPRR</sequence>
<evidence type="ECO:0000313" key="2">
    <source>
        <dbReference type="EMBL" id="JAR89449.1"/>
    </source>
</evidence>
<proteinExistence type="predicted"/>